<comment type="caution">
    <text evidence="4">The sequence shown here is derived from an EMBL/GenBank/DDBJ whole genome shotgun (WGS) entry which is preliminary data.</text>
</comment>
<evidence type="ECO:0000313" key="5">
    <source>
        <dbReference type="Proteomes" id="UP000277212"/>
    </source>
</evidence>
<dbReference type="InterPro" id="IPR036291">
    <property type="entry name" value="NAD(P)-bd_dom_sf"/>
</dbReference>
<evidence type="ECO:0000313" key="4">
    <source>
        <dbReference type="EMBL" id="RMJ19224.1"/>
    </source>
</evidence>
<dbReference type="CDD" id="cd05374">
    <property type="entry name" value="17beta-HSD-like_SDR_c"/>
    <property type="match status" value="1"/>
</dbReference>
<dbReference type="PANTHER" id="PTHR43976">
    <property type="entry name" value="SHORT CHAIN DEHYDROGENASE"/>
    <property type="match status" value="1"/>
</dbReference>
<protein>
    <submittedName>
        <fullName evidence="4">Uncharacterized protein</fullName>
    </submittedName>
</protein>
<dbReference type="EMBL" id="NKUJ01000010">
    <property type="protein sequence ID" value="RMJ19224.1"/>
    <property type="molecule type" value="Genomic_DNA"/>
</dbReference>
<dbReference type="PRINTS" id="PR00081">
    <property type="entry name" value="GDHRDH"/>
</dbReference>
<sequence length="300" mass="33118">MAPLVWLVTGCSSGFGRIFAQQILSRGDHVIATARKVETLDDLSKAGASVMKLDVTDDQDTITDIVQKAMSIHGRIDVLVNNAGFILGGAWEDLSQVTSSHKRLALTLNRDQQFRQAFETNVFGVLKVTKALLPHFRERRTGTNVFISSLSGFHGYEFNAGYSGTKFALEGMAESLWRETTHFNIRTLIVEPGQFRTELLSSKNLKNEPSKIPDYAQRSKDFDEYLAKRSGHQAGDPEKGVAIVLDLVRGEGVAAGKEMPLRIALGADGYEVVKDKCDETLKSLEAWKDVSCSTNFDAEE</sequence>
<accession>A0A3M2SNU8</accession>
<dbReference type="OrthoDB" id="1274115at2759"/>
<keyword evidence="2" id="KW-0560">Oxidoreductase</keyword>
<proteinExistence type="inferred from homology"/>
<organism evidence="4 5">
    <name type="scientific">Fusarium kuroshium</name>
    <dbReference type="NCBI Taxonomy" id="2010991"/>
    <lineage>
        <taxon>Eukaryota</taxon>
        <taxon>Fungi</taxon>
        <taxon>Dikarya</taxon>
        <taxon>Ascomycota</taxon>
        <taxon>Pezizomycotina</taxon>
        <taxon>Sordariomycetes</taxon>
        <taxon>Hypocreomycetidae</taxon>
        <taxon>Hypocreales</taxon>
        <taxon>Nectriaceae</taxon>
        <taxon>Fusarium</taxon>
        <taxon>Fusarium solani species complex</taxon>
    </lineage>
</organism>
<keyword evidence="5" id="KW-1185">Reference proteome</keyword>
<dbReference type="SUPFAM" id="SSF51735">
    <property type="entry name" value="NAD(P)-binding Rossmann-fold domains"/>
    <property type="match status" value="1"/>
</dbReference>
<dbReference type="InterPro" id="IPR002347">
    <property type="entry name" value="SDR_fam"/>
</dbReference>
<dbReference type="Pfam" id="PF00106">
    <property type="entry name" value="adh_short"/>
    <property type="match status" value="1"/>
</dbReference>
<comment type="similarity">
    <text evidence="1 3">Belongs to the short-chain dehydrogenases/reductases (SDR) family.</text>
</comment>
<dbReference type="PRINTS" id="PR00080">
    <property type="entry name" value="SDRFAMILY"/>
</dbReference>
<evidence type="ECO:0000256" key="1">
    <source>
        <dbReference type="ARBA" id="ARBA00006484"/>
    </source>
</evidence>
<evidence type="ECO:0000256" key="3">
    <source>
        <dbReference type="RuleBase" id="RU000363"/>
    </source>
</evidence>
<dbReference type="STRING" id="2010991.A0A3M2SNU8"/>
<dbReference type="AlphaFoldDB" id="A0A3M2SNU8"/>
<evidence type="ECO:0000256" key="2">
    <source>
        <dbReference type="ARBA" id="ARBA00023002"/>
    </source>
</evidence>
<name>A0A3M2SNU8_9HYPO</name>
<gene>
    <name evidence="4" type="ORF">CDV36_001097</name>
</gene>
<dbReference type="Proteomes" id="UP000277212">
    <property type="component" value="Unassembled WGS sequence"/>
</dbReference>
<dbReference type="PANTHER" id="PTHR43976:SF16">
    <property type="entry name" value="SHORT-CHAIN DEHYDROGENASE_REDUCTASE FAMILY PROTEIN"/>
    <property type="match status" value="1"/>
</dbReference>
<reference evidence="4 5" key="1">
    <citation type="submission" date="2017-06" db="EMBL/GenBank/DDBJ databases">
        <title>Comparative genomic analysis of Ambrosia Fusariam Clade fungi.</title>
        <authorList>
            <person name="Stajich J.E."/>
            <person name="Carrillo J."/>
            <person name="Kijimoto T."/>
            <person name="Eskalen A."/>
            <person name="O'Donnell K."/>
            <person name="Kasson M."/>
        </authorList>
    </citation>
    <scope>NUCLEOTIDE SEQUENCE [LARGE SCALE GENOMIC DNA]</scope>
    <source>
        <strain evidence="4">UCR3666</strain>
    </source>
</reference>
<dbReference type="InterPro" id="IPR051911">
    <property type="entry name" value="SDR_oxidoreductase"/>
</dbReference>
<dbReference type="GO" id="GO:0016491">
    <property type="term" value="F:oxidoreductase activity"/>
    <property type="evidence" value="ECO:0007669"/>
    <property type="project" value="UniProtKB-KW"/>
</dbReference>
<dbReference type="Gene3D" id="3.40.50.720">
    <property type="entry name" value="NAD(P)-binding Rossmann-like Domain"/>
    <property type="match status" value="1"/>
</dbReference>